<organism evidence="1 2">
    <name type="scientific">Pseudomarimonas salicorniae</name>
    <dbReference type="NCBI Taxonomy" id="2933270"/>
    <lineage>
        <taxon>Bacteria</taxon>
        <taxon>Pseudomonadati</taxon>
        <taxon>Pseudomonadota</taxon>
        <taxon>Gammaproteobacteria</taxon>
        <taxon>Lysobacterales</taxon>
        <taxon>Lysobacteraceae</taxon>
        <taxon>Pseudomarimonas</taxon>
    </lineage>
</organism>
<proteinExistence type="predicted"/>
<sequence>MRFNLMELSAGELDELIVEAAKRRAELEPKVSTQPPDPWTAQVNPAWSVSLVEQGSLLRIRHTGLGWICFVIPAQERAVLLTALLQHALLARADLKVTIKGSGGEGDAAVPGGSVH</sequence>
<dbReference type="RefSeq" id="WP_248205980.1">
    <property type="nucleotide sequence ID" value="NZ_JALNMH010000003.1"/>
</dbReference>
<reference evidence="1" key="1">
    <citation type="submission" date="2022-04" db="EMBL/GenBank/DDBJ databases">
        <title>Lysobacter sp. CAU 1642 isolated from sea sand.</title>
        <authorList>
            <person name="Kim W."/>
        </authorList>
    </citation>
    <scope>NUCLEOTIDE SEQUENCE</scope>
    <source>
        <strain evidence="1">CAU 1642</strain>
    </source>
</reference>
<dbReference type="EMBL" id="JALNMH010000003">
    <property type="protein sequence ID" value="MCK7593041.1"/>
    <property type="molecule type" value="Genomic_DNA"/>
</dbReference>
<name>A0ABT0GES3_9GAMM</name>
<keyword evidence="2" id="KW-1185">Reference proteome</keyword>
<accession>A0ABT0GES3</accession>
<evidence type="ECO:0000313" key="1">
    <source>
        <dbReference type="EMBL" id="MCK7593041.1"/>
    </source>
</evidence>
<protein>
    <submittedName>
        <fullName evidence="1">Uncharacterized protein</fullName>
    </submittedName>
</protein>
<evidence type="ECO:0000313" key="2">
    <source>
        <dbReference type="Proteomes" id="UP001431449"/>
    </source>
</evidence>
<comment type="caution">
    <text evidence="1">The sequence shown here is derived from an EMBL/GenBank/DDBJ whole genome shotgun (WGS) entry which is preliminary data.</text>
</comment>
<gene>
    <name evidence="1" type="ORF">M0G41_05070</name>
</gene>
<dbReference type="Proteomes" id="UP001431449">
    <property type="component" value="Unassembled WGS sequence"/>
</dbReference>